<sequence>MLYIGLLFGCIVDSLRLVNGSCSEITSAAGASFQRTELCRLSGQKIYPGKGIRFILRFTGSVQEDMKNRHPPTKKPYSNPTVGATLEVSKGKDDRSVRITDLPTLMSHSTHAHVSVDSMLEALQRSAPIQQEEKLERR</sequence>
<dbReference type="EMBL" id="JAMZMK010010153">
    <property type="protein sequence ID" value="KAI7732806.1"/>
    <property type="molecule type" value="Genomic_DNA"/>
</dbReference>
<evidence type="ECO:0000313" key="4">
    <source>
        <dbReference type="Proteomes" id="UP001206925"/>
    </source>
</evidence>
<keyword evidence="4" id="KW-1185">Reference proteome</keyword>
<comment type="caution">
    <text evidence="3">The sequence shown here is derived from an EMBL/GenBank/DDBJ whole genome shotgun (WGS) entry which is preliminary data.</text>
</comment>
<keyword evidence="2" id="KW-0732">Signal</keyword>
<dbReference type="InterPro" id="IPR038630">
    <property type="entry name" value="L24e/L24_sf"/>
</dbReference>
<proteinExistence type="predicted"/>
<organism evidence="3 4">
    <name type="scientific">Ambrosia artemisiifolia</name>
    <name type="common">Common ragweed</name>
    <dbReference type="NCBI Taxonomy" id="4212"/>
    <lineage>
        <taxon>Eukaryota</taxon>
        <taxon>Viridiplantae</taxon>
        <taxon>Streptophyta</taxon>
        <taxon>Embryophyta</taxon>
        <taxon>Tracheophyta</taxon>
        <taxon>Spermatophyta</taxon>
        <taxon>Magnoliopsida</taxon>
        <taxon>eudicotyledons</taxon>
        <taxon>Gunneridae</taxon>
        <taxon>Pentapetalae</taxon>
        <taxon>asterids</taxon>
        <taxon>campanulids</taxon>
        <taxon>Asterales</taxon>
        <taxon>Asteraceae</taxon>
        <taxon>Asteroideae</taxon>
        <taxon>Heliantheae alliance</taxon>
        <taxon>Heliantheae</taxon>
        <taxon>Ambrosia</taxon>
    </lineage>
</organism>
<evidence type="ECO:0000313" key="3">
    <source>
        <dbReference type="EMBL" id="KAI7732806.1"/>
    </source>
</evidence>
<feature type="region of interest" description="Disordered" evidence="1">
    <location>
        <begin position="65"/>
        <end position="85"/>
    </location>
</feature>
<evidence type="ECO:0000256" key="2">
    <source>
        <dbReference type="SAM" id="SignalP"/>
    </source>
</evidence>
<reference evidence="3" key="1">
    <citation type="submission" date="2022-06" db="EMBL/GenBank/DDBJ databases">
        <title>Uncovering the hologenomic basis of an extraordinary plant invasion.</title>
        <authorList>
            <person name="Bieker V.C."/>
            <person name="Martin M.D."/>
            <person name="Gilbert T."/>
            <person name="Hodgins K."/>
            <person name="Battlay P."/>
            <person name="Petersen B."/>
            <person name="Wilson J."/>
        </authorList>
    </citation>
    <scope>NUCLEOTIDE SEQUENCE</scope>
    <source>
        <strain evidence="3">AA19_3_7</strain>
        <tissue evidence="3">Leaf</tissue>
    </source>
</reference>
<dbReference type="AlphaFoldDB" id="A0AAD5G9X1"/>
<feature type="signal peptide" evidence="2">
    <location>
        <begin position="1"/>
        <end position="20"/>
    </location>
</feature>
<protein>
    <submittedName>
        <fullName evidence="3">Uncharacterized protein</fullName>
    </submittedName>
</protein>
<dbReference type="Proteomes" id="UP001206925">
    <property type="component" value="Unassembled WGS sequence"/>
</dbReference>
<evidence type="ECO:0000256" key="1">
    <source>
        <dbReference type="SAM" id="MobiDB-lite"/>
    </source>
</evidence>
<accession>A0AAD5G9X1</accession>
<dbReference type="Gene3D" id="2.30.170.20">
    <property type="entry name" value="Ribosomal protein L24e"/>
    <property type="match status" value="1"/>
</dbReference>
<gene>
    <name evidence="3" type="ORF">M8C21_029409</name>
</gene>
<name>A0AAD5G9X1_AMBAR</name>
<feature type="chain" id="PRO_5042077815" evidence="2">
    <location>
        <begin position="21"/>
        <end position="138"/>
    </location>
</feature>